<sequence length="586" mass="65318">MSDDVLIKSILNKNKVRYGANLNDADAFEYFCAETVLKKFALTFDEIDKGVVDGKNDGGIDSVYFFVNRSLIAIDTEMDTFKSPVVVDLFIIQSKIEGGFSETAMAKLLASVPELIRLDADTAKLATLYNSEVLEIFEKYRDGLGDLAAQFPTVNVHVIYATLATAGNGKVDAMVPGLVKAIEDRFPKSTCHVELWDAKRIYEEAQKQNVLVKQLPFVKSVISHGKGYVLLSNLRDYYEFITDDGQIIDALFEFNVRDYQSSASVNKEIALTLQGIEDEADFWWLNNGVTILAEEAQSQDNKLTIKNPLVVNGLQTSHEIHRFFSGGGADAKKRSVQVRVLEIDDEARRDRVIKATNSQTGIKPASLRATEPFQRKIEDYLLQLGIFYDRRKDYWRNKGKPADKIIGIERLAQAVIAIGLERPHDARARPTTIMKVDAEYQALFSDTIDLRIYEVCTALYFAVDSYFRKERANIPSEYRNNLRYHIMMQLAWKLNGSRPVHPAALRALKVATLTDADIKAVLDHTKALFDAAGAQDKVAKGEAFTTTLQKKALVSISKLPTPTEMGTVSEVVPASTAISGSSPSKS</sequence>
<accession>A0A9Q3M7M2</accession>
<dbReference type="EMBL" id="JABDYC010000001">
    <property type="protein sequence ID" value="MBX5021161.1"/>
    <property type="molecule type" value="Genomic_DNA"/>
</dbReference>
<comment type="caution">
    <text evidence="2">The sequence shown here is derived from an EMBL/GenBank/DDBJ whole genome shotgun (WGS) entry which is preliminary data.</text>
</comment>
<reference evidence="2" key="1">
    <citation type="submission" date="2020-04" db="EMBL/GenBank/DDBJ databases">
        <title>Global-level population genomics: horizontal gene transfer, symbiosis and evolution in Rhizobia.</title>
        <authorList>
            <person name="Gai Y."/>
        </authorList>
    </citation>
    <scope>NUCLEOTIDE SEQUENCE</scope>
    <source>
        <strain evidence="2">BLR57</strain>
    </source>
</reference>
<evidence type="ECO:0000313" key="3">
    <source>
        <dbReference type="Proteomes" id="UP000749740"/>
    </source>
</evidence>
<evidence type="ECO:0000313" key="2">
    <source>
        <dbReference type="EMBL" id="MBX5021161.1"/>
    </source>
</evidence>
<protein>
    <submittedName>
        <fullName evidence="2">AIPR family protein</fullName>
    </submittedName>
</protein>
<feature type="domain" description="Abortive phage infection protein C-terminal" evidence="1">
    <location>
        <begin position="252"/>
        <end position="497"/>
    </location>
</feature>
<gene>
    <name evidence="2" type="ORF">HJB63_00945</name>
</gene>
<organism evidence="2 3">
    <name type="scientific">Rhizobium lentis</name>
    <dbReference type="NCBI Taxonomy" id="1138194"/>
    <lineage>
        <taxon>Bacteria</taxon>
        <taxon>Pseudomonadati</taxon>
        <taxon>Pseudomonadota</taxon>
        <taxon>Alphaproteobacteria</taxon>
        <taxon>Hyphomicrobiales</taxon>
        <taxon>Rhizobiaceae</taxon>
        <taxon>Rhizobium/Agrobacterium group</taxon>
        <taxon>Rhizobium</taxon>
    </lineage>
</organism>
<dbReference type="RefSeq" id="WP_221133311.1">
    <property type="nucleotide sequence ID" value="NZ_JABDYC010000001.1"/>
</dbReference>
<dbReference type="InterPro" id="IPR018891">
    <property type="entry name" value="AIPR_C"/>
</dbReference>
<dbReference type="AlphaFoldDB" id="A0A9Q3M7M2"/>
<dbReference type="Pfam" id="PF10592">
    <property type="entry name" value="AIPR"/>
    <property type="match status" value="1"/>
</dbReference>
<dbReference type="Proteomes" id="UP000749740">
    <property type="component" value="Unassembled WGS sequence"/>
</dbReference>
<evidence type="ECO:0000259" key="1">
    <source>
        <dbReference type="Pfam" id="PF10592"/>
    </source>
</evidence>
<proteinExistence type="predicted"/>
<name>A0A9Q3M7M2_9HYPH</name>